<keyword evidence="2 6" id="KW-0862">Zinc</keyword>
<dbReference type="Gene3D" id="3.90.1280.10">
    <property type="entry name" value="HSP33 redox switch-like"/>
    <property type="match status" value="1"/>
</dbReference>
<dbReference type="CDD" id="cd00498">
    <property type="entry name" value="Hsp33"/>
    <property type="match status" value="1"/>
</dbReference>
<dbReference type="PIRSF" id="PIRSF005261">
    <property type="entry name" value="Heat_shock_Hsp33"/>
    <property type="match status" value="1"/>
</dbReference>
<dbReference type="GO" id="GO:0051082">
    <property type="term" value="F:unfolded protein binding"/>
    <property type="evidence" value="ECO:0007669"/>
    <property type="project" value="UniProtKB-UniRule"/>
</dbReference>
<evidence type="ECO:0000256" key="5">
    <source>
        <dbReference type="ARBA" id="ARBA00023284"/>
    </source>
</evidence>
<dbReference type="GO" id="GO:0005737">
    <property type="term" value="C:cytoplasm"/>
    <property type="evidence" value="ECO:0007669"/>
    <property type="project" value="UniProtKB-SubCell"/>
</dbReference>
<dbReference type="HAMAP" id="MF_00117">
    <property type="entry name" value="HslO"/>
    <property type="match status" value="1"/>
</dbReference>
<evidence type="ECO:0000256" key="4">
    <source>
        <dbReference type="ARBA" id="ARBA00023186"/>
    </source>
</evidence>
<accession>A0A511NAP5</accession>
<dbReference type="NCBIfam" id="NF001033">
    <property type="entry name" value="PRK00114.1"/>
    <property type="match status" value="1"/>
</dbReference>
<dbReference type="InterPro" id="IPR016153">
    <property type="entry name" value="Heat_shock_Hsp33_N"/>
</dbReference>
<dbReference type="PANTHER" id="PTHR30111">
    <property type="entry name" value="33 KDA CHAPERONIN"/>
    <property type="match status" value="1"/>
</dbReference>
<comment type="function">
    <text evidence="6">Redox regulated molecular chaperone. Protects both thermally unfolding and oxidatively damaged proteins from irreversible aggregation. Plays an important role in the bacterial defense system toward oxidative stress.</text>
</comment>
<evidence type="ECO:0000256" key="1">
    <source>
        <dbReference type="ARBA" id="ARBA00022490"/>
    </source>
</evidence>
<dbReference type="SUPFAM" id="SSF118352">
    <property type="entry name" value="HSP33 redox switch-like"/>
    <property type="match status" value="1"/>
</dbReference>
<gene>
    <name evidence="6 7" type="primary">hslO</name>
    <name evidence="7" type="ORF">DC3_50660</name>
</gene>
<comment type="PTM">
    <text evidence="6">Under oxidizing conditions two disulfide bonds are formed involving the reactive cysteines. Under reducing conditions zinc is bound to the reactive cysteines and the protein is inactive.</text>
</comment>
<reference evidence="7 8" key="1">
    <citation type="submission" date="2019-07" db="EMBL/GenBank/DDBJ databases">
        <title>Whole genome shotgun sequence of Deinococcus cellulosilyticus NBRC 106333.</title>
        <authorList>
            <person name="Hosoyama A."/>
            <person name="Uohara A."/>
            <person name="Ohji S."/>
            <person name="Ichikawa N."/>
        </authorList>
    </citation>
    <scope>NUCLEOTIDE SEQUENCE [LARGE SCALE GENOMIC DNA]</scope>
    <source>
        <strain evidence="7 8">NBRC 106333</strain>
    </source>
</reference>
<name>A0A511NAP5_DEIC1</name>
<dbReference type="RefSeq" id="WP_246130805.1">
    <property type="nucleotide sequence ID" value="NZ_BJXB01000034.1"/>
</dbReference>
<dbReference type="Gene3D" id="3.55.30.10">
    <property type="entry name" value="Hsp33 domain"/>
    <property type="match status" value="1"/>
</dbReference>
<keyword evidence="1 6" id="KW-0963">Cytoplasm</keyword>
<dbReference type="AlphaFoldDB" id="A0A511NAP5"/>
<feature type="disulfide bond" description="Redox-active" evidence="6">
    <location>
        <begin position="239"/>
        <end position="241"/>
    </location>
</feature>
<evidence type="ECO:0000256" key="6">
    <source>
        <dbReference type="HAMAP-Rule" id="MF_00117"/>
    </source>
</evidence>
<dbReference type="InterPro" id="IPR016154">
    <property type="entry name" value="Heat_shock_Hsp33_C"/>
</dbReference>
<keyword evidence="5 6" id="KW-0676">Redox-active center</keyword>
<dbReference type="Pfam" id="PF01430">
    <property type="entry name" value="HSP33"/>
    <property type="match status" value="1"/>
</dbReference>
<evidence type="ECO:0000313" key="8">
    <source>
        <dbReference type="Proteomes" id="UP000321306"/>
    </source>
</evidence>
<dbReference type="GO" id="GO:0044183">
    <property type="term" value="F:protein folding chaperone"/>
    <property type="evidence" value="ECO:0007669"/>
    <property type="project" value="TreeGrafter"/>
</dbReference>
<dbReference type="SUPFAM" id="SSF64397">
    <property type="entry name" value="Hsp33 domain"/>
    <property type="match status" value="1"/>
</dbReference>
<evidence type="ECO:0000256" key="2">
    <source>
        <dbReference type="ARBA" id="ARBA00022833"/>
    </source>
</evidence>
<comment type="similarity">
    <text evidence="6">Belongs to the HSP33 family.</text>
</comment>
<proteinExistence type="inferred from homology"/>
<protein>
    <recommendedName>
        <fullName evidence="6">33 kDa chaperonin</fullName>
    </recommendedName>
    <alternativeName>
        <fullName evidence="6">Heat shock protein 33 homolog</fullName>
        <shortName evidence="6">HSP33</shortName>
    </alternativeName>
</protein>
<keyword evidence="3 6" id="KW-1015">Disulfide bond</keyword>
<dbReference type="InterPro" id="IPR000397">
    <property type="entry name" value="Heat_shock_Hsp33"/>
</dbReference>
<keyword evidence="8" id="KW-1185">Reference proteome</keyword>
<dbReference type="PANTHER" id="PTHR30111:SF1">
    <property type="entry name" value="33 KDA CHAPERONIN"/>
    <property type="match status" value="1"/>
</dbReference>
<evidence type="ECO:0000256" key="3">
    <source>
        <dbReference type="ARBA" id="ARBA00023157"/>
    </source>
</evidence>
<sequence>MSSYLIKGTAAEGTLRVLAAHTTETVQESSDRHNLSNTATAALGRLLTGAALFAQVISKHEKSRVTLRIQGGGPIGYLLAEGSTDGSVRGYVANPHADLPPRTTDGKLDVGGLVGNDGDVAVMRLLENTDPYTSSTALVSGEIADDLTYYLVKSEQVPSALLLGVYLEGGKVHTAGGLLIQVMPGASEATIEQLEKNIKALGPVTEALRGRSLIEVIQQATEGMGFEQIEEPLPINLNCRCSREKAIDSLKYFSRAEHEEMVQAGGQEVVCDWCGTRYQITPQEIQEA</sequence>
<comment type="caution">
    <text evidence="7">The sequence shown here is derived from an EMBL/GenBank/DDBJ whole genome shotgun (WGS) entry which is preliminary data.</text>
</comment>
<dbReference type="GO" id="GO:0042026">
    <property type="term" value="P:protein refolding"/>
    <property type="evidence" value="ECO:0007669"/>
    <property type="project" value="TreeGrafter"/>
</dbReference>
<organism evidence="7 8">
    <name type="scientific">Deinococcus cellulosilyticus (strain DSM 18568 / NBRC 106333 / KACC 11606 / 5516J-15)</name>
    <dbReference type="NCBI Taxonomy" id="1223518"/>
    <lineage>
        <taxon>Bacteria</taxon>
        <taxon>Thermotogati</taxon>
        <taxon>Deinococcota</taxon>
        <taxon>Deinococci</taxon>
        <taxon>Deinococcales</taxon>
        <taxon>Deinococcaceae</taxon>
        <taxon>Deinococcus</taxon>
    </lineage>
</organism>
<keyword evidence="4 6" id="KW-0143">Chaperone</keyword>
<dbReference type="Proteomes" id="UP000321306">
    <property type="component" value="Unassembled WGS sequence"/>
</dbReference>
<evidence type="ECO:0000313" key="7">
    <source>
        <dbReference type="EMBL" id="GEM49431.1"/>
    </source>
</evidence>
<feature type="disulfide bond" description="Redox-active" evidence="6">
    <location>
        <begin position="271"/>
        <end position="274"/>
    </location>
</feature>
<comment type="subcellular location">
    <subcellularLocation>
        <location evidence="6">Cytoplasm</location>
    </subcellularLocation>
</comment>
<dbReference type="EMBL" id="BJXB01000034">
    <property type="protein sequence ID" value="GEM49431.1"/>
    <property type="molecule type" value="Genomic_DNA"/>
</dbReference>